<reference evidence="10 11" key="1">
    <citation type="submission" date="2020-07" db="EMBL/GenBank/DDBJ databases">
        <authorList>
            <person name="Cui H."/>
        </authorList>
    </citation>
    <scope>NUCLEOTIDE SEQUENCE [LARGE SCALE GENOMIC DNA]</scope>
    <source>
        <strain evidence="10 11">YPL8</strain>
    </source>
</reference>
<dbReference type="GeneID" id="56034784"/>
<evidence type="ECO:0000256" key="5">
    <source>
        <dbReference type="ARBA" id="ARBA00023002"/>
    </source>
</evidence>
<dbReference type="EMBL" id="CP058601">
    <property type="protein sequence ID" value="QLG50209.1"/>
    <property type="molecule type" value="Genomic_DNA"/>
</dbReference>
<organism evidence="10 11">
    <name type="scientific">Natrinema halophilum</name>
    <dbReference type="NCBI Taxonomy" id="1699371"/>
    <lineage>
        <taxon>Archaea</taxon>
        <taxon>Methanobacteriati</taxon>
        <taxon>Methanobacteriota</taxon>
        <taxon>Stenosarchaea group</taxon>
        <taxon>Halobacteria</taxon>
        <taxon>Halobacteriales</taxon>
        <taxon>Natrialbaceae</taxon>
        <taxon>Natrinema</taxon>
    </lineage>
</organism>
<dbReference type="SUPFAM" id="SSF56645">
    <property type="entry name" value="Acyl-CoA dehydrogenase NM domain-like"/>
    <property type="match status" value="1"/>
</dbReference>
<accession>A0A7D5GTM1</accession>
<keyword evidence="3 6" id="KW-0285">Flavoprotein</keyword>
<evidence type="ECO:0000313" key="10">
    <source>
        <dbReference type="EMBL" id="QLG50209.1"/>
    </source>
</evidence>
<dbReference type="Gene3D" id="1.20.140.10">
    <property type="entry name" value="Butyryl-CoA Dehydrogenase, subunit A, domain 3"/>
    <property type="match status" value="1"/>
</dbReference>
<dbReference type="InterPro" id="IPR013786">
    <property type="entry name" value="AcylCoA_DH/ox_N"/>
</dbReference>
<evidence type="ECO:0000256" key="4">
    <source>
        <dbReference type="ARBA" id="ARBA00022827"/>
    </source>
</evidence>
<dbReference type="KEGG" id="haly:HYG82_15795"/>
<dbReference type="SUPFAM" id="SSF47203">
    <property type="entry name" value="Acyl-CoA dehydrogenase C-terminal domain-like"/>
    <property type="match status" value="1"/>
</dbReference>
<dbReference type="FunFam" id="1.20.140.10:FF:000001">
    <property type="entry name" value="Acyl-CoA dehydrogenase"/>
    <property type="match status" value="1"/>
</dbReference>
<dbReference type="PANTHER" id="PTHR43884">
    <property type="entry name" value="ACYL-COA DEHYDROGENASE"/>
    <property type="match status" value="1"/>
</dbReference>
<dbReference type="InterPro" id="IPR046373">
    <property type="entry name" value="Acyl-CoA_Oxase/DH_mid-dom_sf"/>
</dbReference>
<feature type="domain" description="Acyl-CoA dehydrogenase/oxidase C-terminal" evidence="7">
    <location>
        <begin position="227"/>
        <end position="375"/>
    </location>
</feature>
<dbReference type="InterPro" id="IPR037069">
    <property type="entry name" value="AcylCoA_DH/ox_N_sf"/>
</dbReference>
<dbReference type="PANTHER" id="PTHR43884:SF12">
    <property type="entry name" value="ISOVALERYL-COA DEHYDROGENASE, MITOCHONDRIAL-RELATED"/>
    <property type="match status" value="1"/>
</dbReference>
<evidence type="ECO:0000259" key="7">
    <source>
        <dbReference type="Pfam" id="PF00441"/>
    </source>
</evidence>
<dbReference type="Gene3D" id="2.40.110.10">
    <property type="entry name" value="Butyryl-CoA Dehydrogenase, subunit A, domain 2"/>
    <property type="match status" value="1"/>
</dbReference>
<dbReference type="GO" id="GO:0003995">
    <property type="term" value="F:acyl-CoA dehydrogenase activity"/>
    <property type="evidence" value="ECO:0007669"/>
    <property type="project" value="TreeGrafter"/>
</dbReference>
<keyword evidence="5 6" id="KW-0560">Oxidoreductase</keyword>
<dbReference type="GO" id="GO:0050660">
    <property type="term" value="F:flavin adenine dinucleotide binding"/>
    <property type="evidence" value="ECO:0007669"/>
    <property type="project" value="InterPro"/>
</dbReference>
<dbReference type="InterPro" id="IPR036250">
    <property type="entry name" value="AcylCo_DH-like_C"/>
</dbReference>
<gene>
    <name evidence="10" type="ORF">HYG82_15795</name>
</gene>
<evidence type="ECO:0000256" key="1">
    <source>
        <dbReference type="ARBA" id="ARBA00001974"/>
    </source>
</evidence>
<dbReference type="InterPro" id="IPR006091">
    <property type="entry name" value="Acyl-CoA_Oxase/DH_mid-dom"/>
</dbReference>
<dbReference type="AlphaFoldDB" id="A0A7D5GTM1"/>
<dbReference type="InterPro" id="IPR009075">
    <property type="entry name" value="AcylCo_DH/oxidase_C"/>
</dbReference>
<dbReference type="Pfam" id="PF00441">
    <property type="entry name" value="Acyl-CoA_dh_1"/>
    <property type="match status" value="1"/>
</dbReference>
<dbReference type="InterPro" id="IPR009100">
    <property type="entry name" value="AcylCoA_DH/oxidase_NM_dom_sf"/>
</dbReference>
<feature type="domain" description="Acyl-CoA dehydrogenase/oxidase N-terminal" evidence="9">
    <location>
        <begin position="4"/>
        <end position="115"/>
    </location>
</feature>
<dbReference type="RefSeq" id="WP_179262494.1">
    <property type="nucleotide sequence ID" value="NZ_CP058601.1"/>
</dbReference>
<dbReference type="Gene3D" id="1.10.540.10">
    <property type="entry name" value="Acyl-CoA dehydrogenase/oxidase, N-terminal domain"/>
    <property type="match status" value="1"/>
</dbReference>
<dbReference type="FunFam" id="2.40.110.10:FF:000002">
    <property type="entry name" value="Acyl-CoA dehydrogenase fadE12"/>
    <property type="match status" value="1"/>
</dbReference>
<keyword evidence="4 6" id="KW-0274">FAD</keyword>
<evidence type="ECO:0000259" key="8">
    <source>
        <dbReference type="Pfam" id="PF02770"/>
    </source>
</evidence>
<name>A0A7D5GTM1_9EURY</name>
<evidence type="ECO:0000259" key="9">
    <source>
        <dbReference type="Pfam" id="PF02771"/>
    </source>
</evidence>
<evidence type="ECO:0000256" key="6">
    <source>
        <dbReference type="RuleBase" id="RU362125"/>
    </source>
</evidence>
<keyword evidence="11" id="KW-1185">Reference proteome</keyword>
<sequence length="378" mass="41254">MRLSDEQAFVQQEVRRFAEEEIEPVAVEYERNGTYPIDIIERSAELDLLAPGFDEDHGGAGMDLVTELLINEELHRADPGIAESVTAATFGCESIIEHGTAEQIETYVRPATRGEKVSGVAMTEPKAGSDFANIQATAEKDGDEYVLNGNKVFISNGSVADFLVVYARTGSPEQAHKGISTFIVETDAAGFEATPMDGHLGPATTDIAQVFLNDVRVDEENRLGAEGQGFYQVMEFLDESRLGVAVASVGAARGALDLLIDYVSERQVFGGSVSEKQAVRHRVANLRARVAAARSLVYETAYECQQADDFDTERAAMAKLVATTLLEDVSSEAVQLHGGYGCFDEYRVETYFRFSKIPQIYEGTNAVMREVIGDATFE</sequence>
<evidence type="ECO:0000256" key="3">
    <source>
        <dbReference type="ARBA" id="ARBA00022630"/>
    </source>
</evidence>
<dbReference type="Pfam" id="PF02770">
    <property type="entry name" value="Acyl-CoA_dh_M"/>
    <property type="match status" value="1"/>
</dbReference>
<dbReference type="OrthoDB" id="275197at2157"/>
<comment type="similarity">
    <text evidence="2 6">Belongs to the acyl-CoA dehydrogenase family.</text>
</comment>
<proteinExistence type="inferred from homology"/>
<evidence type="ECO:0000313" key="11">
    <source>
        <dbReference type="Proteomes" id="UP000509241"/>
    </source>
</evidence>
<dbReference type="Proteomes" id="UP000509241">
    <property type="component" value="Chromosome"/>
</dbReference>
<dbReference type="Pfam" id="PF02771">
    <property type="entry name" value="Acyl-CoA_dh_N"/>
    <property type="match status" value="1"/>
</dbReference>
<evidence type="ECO:0000256" key="2">
    <source>
        <dbReference type="ARBA" id="ARBA00009347"/>
    </source>
</evidence>
<feature type="domain" description="Acyl-CoA oxidase/dehydrogenase middle" evidence="8">
    <location>
        <begin position="120"/>
        <end position="215"/>
    </location>
</feature>
<protein>
    <submittedName>
        <fullName evidence="10">Acyl-CoA dehydrogenase family protein</fullName>
    </submittedName>
</protein>
<comment type="cofactor">
    <cofactor evidence="1 6">
        <name>FAD</name>
        <dbReference type="ChEBI" id="CHEBI:57692"/>
    </cofactor>
</comment>